<accession>A0AAI9V7I3</accession>
<organism evidence="1 2">
    <name type="scientific">Colletotrichum cuscutae</name>
    <dbReference type="NCBI Taxonomy" id="1209917"/>
    <lineage>
        <taxon>Eukaryota</taxon>
        <taxon>Fungi</taxon>
        <taxon>Dikarya</taxon>
        <taxon>Ascomycota</taxon>
        <taxon>Pezizomycotina</taxon>
        <taxon>Sordariomycetes</taxon>
        <taxon>Hypocreomycetidae</taxon>
        <taxon>Glomerellales</taxon>
        <taxon>Glomerellaceae</taxon>
        <taxon>Colletotrichum</taxon>
        <taxon>Colletotrichum acutatum species complex</taxon>
    </lineage>
</organism>
<dbReference type="EMBL" id="MPDP01000157">
    <property type="protein sequence ID" value="KAK1474833.1"/>
    <property type="molecule type" value="Genomic_DNA"/>
</dbReference>
<protein>
    <submittedName>
        <fullName evidence="1">Uncharacterized protein</fullName>
    </submittedName>
</protein>
<reference evidence="1" key="1">
    <citation type="submission" date="2016-11" db="EMBL/GenBank/DDBJ databases">
        <title>The genome sequence of Colletotrichum cuscutae.</title>
        <authorList>
            <person name="Baroncelli R."/>
        </authorList>
    </citation>
    <scope>NUCLEOTIDE SEQUENCE</scope>
    <source>
        <strain evidence="1">IMI 304802</strain>
    </source>
</reference>
<evidence type="ECO:0000313" key="2">
    <source>
        <dbReference type="Proteomes" id="UP001239213"/>
    </source>
</evidence>
<gene>
    <name evidence="1" type="ORF">CCUS01_05459</name>
</gene>
<proteinExistence type="predicted"/>
<dbReference type="Proteomes" id="UP001239213">
    <property type="component" value="Unassembled WGS sequence"/>
</dbReference>
<comment type="caution">
    <text evidence="1">The sequence shown here is derived from an EMBL/GenBank/DDBJ whole genome shotgun (WGS) entry which is preliminary data.</text>
</comment>
<sequence>MVNINGSFHSSSRTISSTCDEPFCFAFQEAKTLQHLELHEAVLSTINAFPPILQYVSHRFSIPSRQSGDSTFLTGLHLVAYVSLGREQVFGGPSNLLGIMKIQEVTAAGELFVTGKICALELAGIYRYDYTLHMLCIFGVGADVDAKHERVSRCFLYLCTFTPFPCLGWIWFNSLLKPRTSMTSIFILADMLKAAHTNDDLKPWWDPAVVNLIYRGVGHAQGYNFTFQSLVHKLLKNLNRFVTLQFDLGVRPTAQGPITAPTSDYRGLPNLRLEPPFYTYAEIHIVQLISSQNPKGRLPQSGIGSGTLYSFLFGFTSRIVVQPDAQILDALNIWPGLYDGAGLFGFECGKNADYAAISDSTETNILLGKTCRVLFSYSILPSSLRRYSNTTKPHKIPPLMYARPRLGRPAFSSLDIKIKIRQAKRLHNGFGNGATSMISSFAKSSEVTDIYKIYDRYARAHNAHMAYQAVVPYCIWYPDVATEETYRKLSCAVAGYGELYNELDLLPDVSIAEEARDNGKLDIFEHIMSQSVRYAVINDYQRSVDLQNPRPGAYLNGDTAVRSSLELHRPGIPT</sequence>
<name>A0AAI9V7I3_9PEZI</name>
<dbReference type="AlphaFoldDB" id="A0AAI9V7I3"/>
<keyword evidence="2" id="KW-1185">Reference proteome</keyword>
<evidence type="ECO:0000313" key="1">
    <source>
        <dbReference type="EMBL" id="KAK1474833.1"/>
    </source>
</evidence>